<name>A0A0F9FVV7_9ZZZZ</name>
<dbReference type="AlphaFoldDB" id="A0A0F9FVV7"/>
<evidence type="ECO:0008006" key="2">
    <source>
        <dbReference type="Google" id="ProtNLM"/>
    </source>
</evidence>
<proteinExistence type="predicted"/>
<organism evidence="1">
    <name type="scientific">marine sediment metagenome</name>
    <dbReference type="NCBI Taxonomy" id="412755"/>
    <lineage>
        <taxon>unclassified sequences</taxon>
        <taxon>metagenomes</taxon>
        <taxon>ecological metagenomes</taxon>
    </lineage>
</organism>
<comment type="caution">
    <text evidence="1">The sequence shown here is derived from an EMBL/GenBank/DDBJ whole genome shotgun (WGS) entry which is preliminary data.</text>
</comment>
<reference evidence="1" key="1">
    <citation type="journal article" date="2015" name="Nature">
        <title>Complex archaea that bridge the gap between prokaryotes and eukaryotes.</title>
        <authorList>
            <person name="Spang A."/>
            <person name="Saw J.H."/>
            <person name="Jorgensen S.L."/>
            <person name="Zaremba-Niedzwiedzka K."/>
            <person name="Martijn J."/>
            <person name="Lind A.E."/>
            <person name="van Eijk R."/>
            <person name="Schleper C."/>
            <person name="Guy L."/>
            <person name="Ettema T.J."/>
        </authorList>
    </citation>
    <scope>NUCLEOTIDE SEQUENCE</scope>
</reference>
<accession>A0A0F9FVV7</accession>
<sequence>MDWSNWENIENLPDYEGKGVYRFRLVDNKGKCVSIPRFLGEDKDGIIVIGEAENIKTRLNQFNKVVTESKKYAHSEGLTIHLLRKITKFKEIYGMCTFQYTFIKVDEHKEAEKKLLENYFEDYGETPPLNYKREFISSKGIRDSYF</sequence>
<dbReference type="Pfam" id="PF19239">
    <property type="entry name" value="GIY_YIG_domain"/>
    <property type="match status" value="1"/>
</dbReference>
<protein>
    <recommendedName>
        <fullName evidence="2">GIY-YIG domain-containing protein</fullName>
    </recommendedName>
</protein>
<dbReference type="EMBL" id="LAZR01020008">
    <property type="protein sequence ID" value="KKL90433.1"/>
    <property type="molecule type" value="Genomic_DNA"/>
</dbReference>
<evidence type="ECO:0000313" key="1">
    <source>
        <dbReference type="EMBL" id="KKL90433.1"/>
    </source>
</evidence>
<gene>
    <name evidence="1" type="ORF">LCGC14_1904750</name>
</gene>